<evidence type="ECO:0000313" key="2">
    <source>
        <dbReference type="EMBL" id="ERN05714.1"/>
    </source>
</evidence>
<dbReference type="HOGENOM" id="CLU_1373904_0_0_1"/>
<evidence type="ECO:0000313" key="3">
    <source>
        <dbReference type="Proteomes" id="UP000017836"/>
    </source>
</evidence>
<feature type="transmembrane region" description="Helical" evidence="1">
    <location>
        <begin position="109"/>
        <end position="142"/>
    </location>
</feature>
<dbReference type="Gramene" id="ERN05714">
    <property type="protein sequence ID" value="ERN05714"/>
    <property type="gene ID" value="AMTR_s00006p00238400"/>
</dbReference>
<dbReference type="EMBL" id="KI393980">
    <property type="protein sequence ID" value="ERN05714.1"/>
    <property type="molecule type" value="Genomic_DNA"/>
</dbReference>
<reference evidence="3" key="1">
    <citation type="journal article" date="2013" name="Science">
        <title>The Amborella genome and the evolution of flowering plants.</title>
        <authorList>
            <consortium name="Amborella Genome Project"/>
        </authorList>
    </citation>
    <scope>NUCLEOTIDE SEQUENCE [LARGE SCALE GENOMIC DNA]</scope>
</reference>
<evidence type="ECO:0000256" key="1">
    <source>
        <dbReference type="SAM" id="Phobius"/>
    </source>
</evidence>
<organism evidence="2 3">
    <name type="scientific">Amborella trichopoda</name>
    <dbReference type="NCBI Taxonomy" id="13333"/>
    <lineage>
        <taxon>Eukaryota</taxon>
        <taxon>Viridiplantae</taxon>
        <taxon>Streptophyta</taxon>
        <taxon>Embryophyta</taxon>
        <taxon>Tracheophyta</taxon>
        <taxon>Spermatophyta</taxon>
        <taxon>Magnoliopsida</taxon>
        <taxon>Amborellales</taxon>
        <taxon>Amborellaceae</taxon>
        <taxon>Amborella</taxon>
    </lineage>
</organism>
<keyword evidence="1" id="KW-0812">Transmembrane</keyword>
<name>W1PDF2_AMBTC</name>
<dbReference type="Proteomes" id="UP000017836">
    <property type="component" value="Unassembled WGS sequence"/>
</dbReference>
<gene>
    <name evidence="2" type="ORF">AMTR_s00006p00238400</name>
</gene>
<accession>W1PDF2</accession>
<keyword evidence="1" id="KW-1133">Transmembrane helix</keyword>
<proteinExistence type="predicted"/>
<keyword evidence="1" id="KW-0472">Membrane</keyword>
<protein>
    <submittedName>
        <fullName evidence="2">Uncharacterized protein</fullName>
    </submittedName>
</protein>
<dbReference type="AlphaFoldDB" id="W1PDF2"/>
<sequence>MNDNLYISATGISYDTGWCNYQMIMRRKPLSFKDVAQKAMVLPSEEVDDTGVGTKNGHKEQAHRAATQLKVLSQKISKISPPTSSGHCKNCLLRTVQLLSLSSPAIPTIMMVVVVVVVVVVVAMMSVVAMMLMMVLAYLAMAIHRTTAKGRRSSKKARGLTNEERLGKRRGEGFLCAAEHSEATCDNCRRKSFHGSGEG</sequence>
<keyword evidence="3" id="KW-1185">Reference proteome</keyword>